<protein>
    <submittedName>
        <fullName evidence="1">GyraseA C-Terminal Domain</fullName>
    </submittedName>
</protein>
<name>A0A8S5V1F5_9CAUD</name>
<reference evidence="1" key="1">
    <citation type="journal article" date="2021" name="Proc. Natl. Acad. Sci. U.S.A.">
        <title>A Catalog of Tens of Thousands of Viruses from Human Metagenomes Reveals Hidden Associations with Chronic Diseases.</title>
        <authorList>
            <person name="Tisza M.J."/>
            <person name="Buck C.B."/>
        </authorList>
    </citation>
    <scope>NUCLEOTIDE SEQUENCE</scope>
    <source>
        <strain evidence="1">CtJ2i1</strain>
    </source>
</reference>
<sequence>MYKNDLRSTRKRYSGVTMINLRKPIVRFEKDSLYRVTKEPDTYLKIENRVYYFYTRLNNYLNYNMHMRYLIVTKQGYYKVVNGEMFDIGRKQKIITLSNNDDEIVAIEPLYSNLFYVVTTHNKILLVDIEFKPMNLRTTRESAGKKNLVKLSNGEEIKLVLNRFYEQELNSLLIINDRGEIKVIDDAPHRRRGNLPKPISKDIPIKLIVPLNKLNNSIIGIDNYIYLLSEYDFKDYIKKYNGMFKKYPKFKGKVFTNYELVKGITY</sequence>
<dbReference type="EMBL" id="BK016182">
    <property type="protein sequence ID" value="DAG00584.1"/>
    <property type="molecule type" value="Genomic_DNA"/>
</dbReference>
<accession>A0A8S5V1F5</accession>
<dbReference type="SUPFAM" id="SSF101904">
    <property type="entry name" value="GyrA/ParC C-terminal domain-like"/>
    <property type="match status" value="1"/>
</dbReference>
<proteinExistence type="predicted"/>
<evidence type="ECO:0000313" key="1">
    <source>
        <dbReference type="EMBL" id="DAG00584.1"/>
    </source>
</evidence>
<dbReference type="InterPro" id="IPR035516">
    <property type="entry name" value="Gyrase/topoIV_suA_C"/>
</dbReference>
<organism evidence="1">
    <name type="scientific">Myoviridae sp. ctJ2i1</name>
    <dbReference type="NCBI Taxonomy" id="2825079"/>
    <lineage>
        <taxon>Viruses</taxon>
        <taxon>Duplodnaviria</taxon>
        <taxon>Heunggongvirae</taxon>
        <taxon>Uroviricota</taxon>
        <taxon>Caudoviricetes</taxon>
    </lineage>
</organism>